<dbReference type="PANTHER" id="PTHR31280:SF4">
    <property type="entry name" value="ELONGATION FACTOR TS (DUF810)"/>
    <property type="match status" value="1"/>
</dbReference>
<evidence type="ECO:0000313" key="2">
    <source>
        <dbReference type="Proteomes" id="UP001418222"/>
    </source>
</evidence>
<reference evidence="1 2" key="1">
    <citation type="journal article" date="2022" name="Nat. Plants">
        <title>Genomes of leafy and leafless Platanthera orchids illuminate the evolution of mycoheterotrophy.</title>
        <authorList>
            <person name="Li M.H."/>
            <person name="Liu K.W."/>
            <person name="Li Z."/>
            <person name="Lu H.C."/>
            <person name="Ye Q.L."/>
            <person name="Zhang D."/>
            <person name="Wang J.Y."/>
            <person name="Li Y.F."/>
            <person name="Zhong Z.M."/>
            <person name="Liu X."/>
            <person name="Yu X."/>
            <person name="Liu D.K."/>
            <person name="Tu X.D."/>
            <person name="Liu B."/>
            <person name="Hao Y."/>
            <person name="Liao X.Y."/>
            <person name="Jiang Y.T."/>
            <person name="Sun W.H."/>
            <person name="Chen J."/>
            <person name="Chen Y.Q."/>
            <person name="Ai Y."/>
            <person name="Zhai J.W."/>
            <person name="Wu S.S."/>
            <person name="Zhou Z."/>
            <person name="Hsiao Y.Y."/>
            <person name="Wu W.L."/>
            <person name="Chen Y.Y."/>
            <person name="Lin Y.F."/>
            <person name="Hsu J.L."/>
            <person name="Li C.Y."/>
            <person name="Wang Z.W."/>
            <person name="Zhao X."/>
            <person name="Zhong W.Y."/>
            <person name="Ma X.K."/>
            <person name="Ma L."/>
            <person name="Huang J."/>
            <person name="Chen G.Z."/>
            <person name="Huang M.Z."/>
            <person name="Huang L."/>
            <person name="Peng D.H."/>
            <person name="Luo Y.B."/>
            <person name="Zou S.Q."/>
            <person name="Chen S.P."/>
            <person name="Lan S."/>
            <person name="Tsai W.C."/>
            <person name="Van de Peer Y."/>
            <person name="Liu Z.J."/>
        </authorList>
    </citation>
    <scope>NUCLEOTIDE SEQUENCE [LARGE SCALE GENOMIC DNA]</scope>
    <source>
        <strain evidence="1">Lor287</strain>
    </source>
</reference>
<name>A0AAP0GE20_9ASPA</name>
<comment type="caution">
    <text evidence="1">The sequence shown here is derived from an EMBL/GenBank/DDBJ whole genome shotgun (WGS) entry which is preliminary data.</text>
</comment>
<dbReference type="PANTHER" id="PTHR31280">
    <property type="entry name" value="PROTEIN UNC-13 HOMOLOG"/>
    <property type="match status" value="1"/>
</dbReference>
<accession>A0AAP0GE20</accession>
<evidence type="ECO:0000313" key="1">
    <source>
        <dbReference type="EMBL" id="KAK8954338.1"/>
    </source>
</evidence>
<dbReference type="EMBL" id="JBBWWQ010000002">
    <property type="protein sequence ID" value="KAK8954338.1"/>
    <property type="molecule type" value="Genomic_DNA"/>
</dbReference>
<dbReference type="AlphaFoldDB" id="A0AAP0GE20"/>
<keyword evidence="2" id="KW-1185">Reference proteome</keyword>
<protein>
    <submittedName>
        <fullName evidence="1">Uncharacterized protein</fullName>
    </submittedName>
</protein>
<sequence>MHPLLPLEKSNVASQRLKKIICGTSDSPIDTEWNSESLQVLYSTVMSLACRTTPGLSFDVCHWVDGSPFNLNLYQMLLDVLFDNEGFVVEEID</sequence>
<dbReference type="Proteomes" id="UP001418222">
    <property type="component" value="Unassembled WGS sequence"/>
</dbReference>
<dbReference type="InterPro" id="IPR008528">
    <property type="entry name" value="unc-13_homologue"/>
</dbReference>
<gene>
    <name evidence="1" type="ORF">KSP39_PZI002391</name>
</gene>
<proteinExistence type="predicted"/>
<organism evidence="1 2">
    <name type="scientific">Platanthera zijinensis</name>
    <dbReference type="NCBI Taxonomy" id="2320716"/>
    <lineage>
        <taxon>Eukaryota</taxon>
        <taxon>Viridiplantae</taxon>
        <taxon>Streptophyta</taxon>
        <taxon>Embryophyta</taxon>
        <taxon>Tracheophyta</taxon>
        <taxon>Spermatophyta</taxon>
        <taxon>Magnoliopsida</taxon>
        <taxon>Liliopsida</taxon>
        <taxon>Asparagales</taxon>
        <taxon>Orchidaceae</taxon>
        <taxon>Orchidoideae</taxon>
        <taxon>Orchideae</taxon>
        <taxon>Orchidinae</taxon>
        <taxon>Platanthera</taxon>
    </lineage>
</organism>